<dbReference type="EMBL" id="BMAW01094788">
    <property type="protein sequence ID" value="GFS67438.1"/>
    <property type="molecule type" value="Genomic_DNA"/>
</dbReference>
<evidence type="ECO:0000313" key="2">
    <source>
        <dbReference type="EMBL" id="GFT52033.1"/>
    </source>
</evidence>
<name>A0A8X6P573_NEPPI</name>
<organism evidence="2 3">
    <name type="scientific">Nephila pilipes</name>
    <name type="common">Giant wood spider</name>
    <name type="synonym">Nephila maculata</name>
    <dbReference type="NCBI Taxonomy" id="299642"/>
    <lineage>
        <taxon>Eukaryota</taxon>
        <taxon>Metazoa</taxon>
        <taxon>Ecdysozoa</taxon>
        <taxon>Arthropoda</taxon>
        <taxon>Chelicerata</taxon>
        <taxon>Arachnida</taxon>
        <taxon>Araneae</taxon>
        <taxon>Araneomorphae</taxon>
        <taxon>Entelegynae</taxon>
        <taxon>Araneoidea</taxon>
        <taxon>Nephilidae</taxon>
        <taxon>Nephila</taxon>
    </lineage>
</organism>
<evidence type="ECO:0000313" key="3">
    <source>
        <dbReference type="Proteomes" id="UP000887013"/>
    </source>
</evidence>
<dbReference type="Proteomes" id="UP000887013">
    <property type="component" value="Unassembled WGS sequence"/>
</dbReference>
<reference evidence="2" key="1">
    <citation type="submission" date="2020-08" db="EMBL/GenBank/DDBJ databases">
        <title>Multicomponent nature underlies the extraordinary mechanical properties of spider dragline silk.</title>
        <authorList>
            <person name="Kono N."/>
            <person name="Nakamura H."/>
            <person name="Mori M."/>
            <person name="Yoshida Y."/>
            <person name="Ohtoshi R."/>
            <person name="Malay A.D."/>
            <person name="Moran D.A.P."/>
            <person name="Tomita M."/>
            <person name="Numata K."/>
            <person name="Arakawa K."/>
        </authorList>
    </citation>
    <scope>NUCLEOTIDE SEQUENCE</scope>
</reference>
<accession>A0A8X6P573</accession>
<keyword evidence="3" id="KW-1185">Reference proteome</keyword>
<sequence length="126" mass="14538">MDEYSIIELADMYHTHRNADCKGRETLRLHEEHFLNRPAPHHTKFAPLYRERESYYPARSPDLSRPDFFCRVHIKSLTHEIPVESVADRGIRTSVALGRSETCQESFRILESSCGADEMLLSSNCG</sequence>
<protein>
    <submittedName>
        <fullName evidence="2">Uncharacterized protein</fullName>
    </submittedName>
</protein>
<gene>
    <name evidence="1" type="ORF">NPIL_307501</name>
    <name evidence="2" type="ORF">NPIL_692441</name>
</gene>
<evidence type="ECO:0000313" key="1">
    <source>
        <dbReference type="EMBL" id="GFS67438.1"/>
    </source>
</evidence>
<proteinExistence type="predicted"/>
<dbReference type="AlphaFoldDB" id="A0A8X6P573"/>
<comment type="caution">
    <text evidence="2">The sequence shown here is derived from an EMBL/GenBank/DDBJ whole genome shotgun (WGS) entry which is preliminary data.</text>
</comment>
<dbReference type="EMBL" id="BMAW01017077">
    <property type="protein sequence ID" value="GFT52033.1"/>
    <property type="molecule type" value="Genomic_DNA"/>
</dbReference>